<dbReference type="PANTHER" id="PTHR22935:SF95">
    <property type="entry name" value="BETA-LACTAMASE-LIKE 1-RELATED"/>
    <property type="match status" value="1"/>
</dbReference>
<dbReference type="Gene3D" id="3.40.710.10">
    <property type="entry name" value="DD-peptidase/beta-lactamase superfamily"/>
    <property type="match status" value="1"/>
</dbReference>
<gene>
    <name evidence="3" type="ORF">NP233_g2675</name>
</gene>
<dbReference type="AlphaFoldDB" id="A0AAD5W0Y2"/>
<evidence type="ECO:0000313" key="3">
    <source>
        <dbReference type="EMBL" id="KAJ3573043.1"/>
    </source>
</evidence>
<dbReference type="InterPro" id="IPR001466">
    <property type="entry name" value="Beta-lactam-related"/>
</dbReference>
<dbReference type="InterPro" id="IPR012338">
    <property type="entry name" value="Beta-lactam/transpept-like"/>
</dbReference>
<evidence type="ECO:0000256" key="1">
    <source>
        <dbReference type="ARBA" id="ARBA00038473"/>
    </source>
</evidence>
<dbReference type="Proteomes" id="UP001213000">
    <property type="component" value="Unassembled WGS sequence"/>
</dbReference>
<comment type="similarity">
    <text evidence="1">Belongs to the beta-lactamase family.</text>
</comment>
<protein>
    <recommendedName>
        <fullName evidence="2">Beta-lactamase-related domain-containing protein</fullName>
    </recommendedName>
</protein>
<evidence type="ECO:0000259" key="2">
    <source>
        <dbReference type="Pfam" id="PF00144"/>
    </source>
</evidence>
<sequence>MDSKHDTVIDFPSPKVRDTLKKRYGKIVAFITLIGLARLWTFNYHQKQHSSVQPGQLGCSFPLPNHLLKEHPLQPGEGALPDSSRKLHAYLSARTADSDIDSLSIAIVTPTGTLFEQGYGILKANETVSDKPVSRDSIYRIASITKMFTTLETLILRERGVLDLDDAVEKHLPEVKYPSYGWSEHLKGEDTKENSNGPRPRVTLRQLASHMSGIGRDFPPLDIEWPQDSPIPDFGHIRTQGDLPIPEHRYEDLIEAVNKYPLVNLPYDYPIYSNSGIDLLGLANVAANSRSAADPASEPQTHEDLIKRDIFEPLGLNSSFYRIPHDSALVDDLAIPSENHEWADFTFDNADAPAGGQYSSLADLELILQSFLNPTKKQRSNFRACSQRMAAPALHLEGWFSGNRRSLGDHDFRGRRPYVYERSGHSSVLILERELTITSGGNLPGYHSEFVVVPELQYGIIVLVTGTYSNTATFVHEAVSLFQPAIQTLLGERVNDTYSGRWIGVHGEDEGTTSAEVKTLNGGLYMTELFVRGYDILKIVEDADVSLQKPYPIALWSTGRPGEFRLAFGRKQLNSDPMSGCMPYWVSIDNPIYSHGAPIDLVYWDGQELIYPSAGARFTRV</sequence>
<dbReference type="PANTHER" id="PTHR22935">
    <property type="entry name" value="PENICILLIN-BINDING PROTEIN"/>
    <property type="match status" value="1"/>
</dbReference>
<evidence type="ECO:0000313" key="4">
    <source>
        <dbReference type="Proteomes" id="UP001213000"/>
    </source>
</evidence>
<feature type="domain" description="Beta-lactamase-related" evidence="2">
    <location>
        <begin position="90"/>
        <end position="472"/>
    </location>
</feature>
<dbReference type="InterPro" id="IPR051478">
    <property type="entry name" value="Beta-lactamase-like_AB/R"/>
</dbReference>
<dbReference type="SUPFAM" id="SSF56601">
    <property type="entry name" value="beta-lactamase/transpeptidase-like"/>
    <property type="match status" value="1"/>
</dbReference>
<dbReference type="EMBL" id="JANIEX010000117">
    <property type="protein sequence ID" value="KAJ3573043.1"/>
    <property type="molecule type" value="Genomic_DNA"/>
</dbReference>
<comment type="caution">
    <text evidence="3">The sequence shown here is derived from an EMBL/GenBank/DDBJ whole genome shotgun (WGS) entry which is preliminary data.</text>
</comment>
<accession>A0AAD5W0Y2</accession>
<reference evidence="3" key="1">
    <citation type="submission" date="2022-07" db="EMBL/GenBank/DDBJ databases">
        <title>Genome Sequence of Leucocoprinus birnbaumii.</title>
        <authorList>
            <person name="Buettner E."/>
        </authorList>
    </citation>
    <scope>NUCLEOTIDE SEQUENCE</scope>
    <source>
        <strain evidence="3">VT141</strain>
    </source>
</reference>
<keyword evidence="4" id="KW-1185">Reference proteome</keyword>
<proteinExistence type="inferred from homology"/>
<organism evidence="3 4">
    <name type="scientific">Leucocoprinus birnbaumii</name>
    <dbReference type="NCBI Taxonomy" id="56174"/>
    <lineage>
        <taxon>Eukaryota</taxon>
        <taxon>Fungi</taxon>
        <taxon>Dikarya</taxon>
        <taxon>Basidiomycota</taxon>
        <taxon>Agaricomycotina</taxon>
        <taxon>Agaricomycetes</taxon>
        <taxon>Agaricomycetidae</taxon>
        <taxon>Agaricales</taxon>
        <taxon>Agaricineae</taxon>
        <taxon>Agaricaceae</taxon>
        <taxon>Leucocoprinus</taxon>
    </lineage>
</organism>
<dbReference type="Pfam" id="PF00144">
    <property type="entry name" value="Beta-lactamase"/>
    <property type="match status" value="1"/>
</dbReference>
<name>A0AAD5W0Y2_9AGAR</name>